<feature type="compositionally biased region" description="Polar residues" evidence="1">
    <location>
        <begin position="58"/>
        <end position="68"/>
    </location>
</feature>
<evidence type="ECO:0000313" key="3">
    <source>
        <dbReference type="Proteomes" id="UP001605036"/>
    </source>
</evidence>
<name>A0ABD1XGD0_9MARC</name>
<dbReference type="EMBL" id="JBHFFA010000008">
    <property type="protein sequence ID" value="KAL2608019.1"/>
    <property type="molecule type" value="Genomic_DNA"/>
</dbReference>
<feature type="compositionally biased region" description="Polar residues" evidence="1">
    <location>
        <begin position="22"/>
        <end position="31"/>
    </location>
</feature>
<feature type="compositionally biased region" description="Basic and acidic residues" evidence="1">
    <location>
        <begin position="35"/>
        <end position="57"/>
    </location>
</feature>
<evidence type="ECO:0000256" key="1">
    <source>
        <dbReference type="SAM" id="MobiDB-lite"/>
    </source>
</evidence>
<protein>
    <submittedName>
        <fullName evidence="2">Uncharacterized protein</fullName>
    </submittedName>
</protein>
<dbReference type="Proteomes" id="UP001605036">
    <property type="component" value="Unassembled WGS sequence"/>
</dbReference>
<reference evidence="2 3" key="1">
    <citation type="submission" date="2024-09" db="EMBL/GenBank/DDBJ databases">
        <title>Chromosome-scale assembly of Riccia fluitans.</title>
        <authorList>
            <person name="Paukszto L."/>
            <person name="Sawicki J."/>
            <person name="Karawczyk K."/>
            <person name="Piernik-Szablinska J."/>
            <person name="Szczecinska M."/>
            <person name="Mazdziarz M."/>
        </authorList>
    </citation>
    <scope>NUCLEOTIDE SEQUENCE [LARGE SCALE GENOMIC DNA]</scope>
    <source>
        <strain evidence="2">Rf_01</strain>
        <tissue evidence="2">Aerial parts of the thallus</tissue>
    </source>
</reference>
<feature type="region of interest" description="Disordered" evidence="1">
    <location>
        <begin position="1"/>
        <end position="123"/>
    </location>
</feature>
<comment type="caution">
    <text evidence="2">The sequence shown here is derived from an EMBL/GenBank/DDBJ whole genome shotgun (WGS) entry which is preliminary data.</text>
</comment>
<feature type="compositionally biased region" description="Basic and acidic residues" evidence="1">
    <location>
        <begin position="71"/>
        <end position="80"/>
    </location>
</feature>
<proteinExistence type="predicted"/>
<sequence>MTGLSRNNVGRHFLSDKEDSSSSDVMGQRTSGGEVLRKRDLLPRIMTDSEMKTKTDQLRSSQSVTTIQEEIAGKEQESSRRYGRYGLSRKSGRDGSVHFKSSAAEEWTQPKSPLGALDDLKSREVRTRRFQADSFYEELMKTSQPRRNHDFHGSRRAILRDISPPGMWPVSADQDEEFTLRRRALLEASETGAVTGD</sequence>
<dbReference type="AlphaFoldDB" id="A0ABD1XGD0"/>
<evidence type="ECO:0000313" key="2">
    <source>
        <dbReference type="EMBL" id="KAL2608019.1"/>
    </source>
</evidence>
<organism evidence="2 3">
    <name type="scientific">Riccia fluitans</name>
    <dbReference type="NCBI Taxonomy" id="41844"/>
    <lineage>
        <taxon>Eukaryota</taxon>
        <taxon>Viridiplantae</taxon>
        <taxon>Streptophyta</taxon>
        <taxon>Embryophyta</taxon>
        <taxon>Marchantiophyta</taxon>
        <taxon>Marchantiopsida</taxon>
        <taxon>Marchantiidae</taxon>
        <taxon>Marchantiales</taxon>
        <taxon>Ricciaceae</taxon>
        <taxon>Riccia</taxon>
    </lineage>
</organism>
<gene>
    <name evidence="2" type="ORF">R1flu_026592</name>
</gene>
<accession>A0ABD1XGD0</accession>
<keyword evidence="3" id="KW-1185">Reference proteome</keyword>